<dbReference type="GO" id="GO:0071788">
    <property type="term" value="P:endoplasmic reticulum tubular network maintenance"/>
    <property type="evidence" value="ECO:0007669"/>
    <property type="project" value="EnsemblFungi"/>
</dbReference>
<dbReference type="HOGENOM" id="CLU_050576_0_0_1"/>
<dbReference type="GO" id="GO:0005794">
    <property type="term" value="C:Golgi apparatus"/>
    <property type="evidence" value="ECO:0007669"/>
    <property type="project" value="EnsemblFungi"/>
</dbReference>
<dbReference type="VEuPathDB" id="FungiDB:CAGL0B02585g"/>
<dbReference type="Pfam" id="PF02453">
    <property type="entry name" value="Reticulon"/>
    <property type="match status" value="1"/>
</dbReference>
<dbReference type="GO" id="GO:0032581">
    <property type="term" value="P:ER-dependent peroxisome organization"/>
    <property type="evidence" value="ECO:0007669"/>
    <property type="project" value="EnsemblFungi"/>
</dbReference>
<evidence type="ECO:0000256" key="2">
    <source>
        <dbReference type="ARBA" id="ARBA00022692"/>
    </source>
</evidence>
<proteinExistence type="predicted"/>
<evidence type="ECO:0000259" key="7">
    <source>
        <dbReference type="PROSITE" id="PS50845"/>
    </source>
</evidence>
<comment type="subcellular location">
    <subcellularLocation>
        <location evidence="1 6">Endoplasmic reticulum membrane</location>
        <topology evidence="1 6">Multi-pass membrane protein</topology>
    </subcellularLocation>
</comment>
<dbReference type="GO" id="GO:0048309">
    <property type="term" value="P:endoplasmic reticulum inheritance"/>
    <property type="evidence" value="ECO:0007669"/>
    <property type="project" value="EnsemblFungi"/>
</dbReference>
<dbReference type="PROSITE" id="PS50845">
    <property type="entry name" value="RETICULON"/>
    <property type="match status" value="1"/>
</dbReference>
<dbReference type="Proteomes" id="UP000002428">
    <property type="component" value="Chromosome B"/>
</dbReference>
<evidence type="ECO:0000256" key="6">
    <source>
        <dbReference type="RuleBase" id="RU363132"/>
    </source>
</evidence>
<dbReference type="InParanoid" id="Q6FXE4"/>
<keyword evidence="10" id="KW-1185">Reference proteome</keyword>
<keyword evidence="4 6" id="KW-1133">Transmembrane helix</keyword>
<dbReference type="GO" id="GO:0051292">
    <property type="term" value="P:nuclear pore complex assembly"/>
    <property type="evidence" value="ECO:0007669"/>
    <property type="project" value="EnsemblFungi"/>
</dbReference>
<keyword evidence="3 6" id="KW-0256">Endoplasmic reticulum</keyword>
<organism evidence="9 10">
    <name type="scientific">Candida glabrata (strain ATCC 2001 / BCRC 20586 / JCM 3761 / NBRC 0622 / NRRL Y-65 / CBS 138)</name>
    <name type="common">Yeast</name>
    <name type="synonym">Nakaseomyces glabratus</name>
    <dbReference type="NCBI Taxonomy" id="284593"/>
    <lineage>
        <taxon>Eukaryota</taxon>
        <taxon>Fungi</taxon>
        <taxon>Dikarya</taxon>
        <taxon>Ascomycota</taxon>
        <taxon>Saccharomycotina</taxon>
        <taxon>Saccharomycetes</taxon>
        <taxon>Saccharomycetales</taxon>
        <taxon>Saccharomycetaceae</taxon>
        <taxon>Nakaseomyces</taxon>
    </lineage>
</organism>
<evidence type="ECO:0000313" key="10">
    <source>
        <dbReference type="Proteomes" id="UP000002428"/>
    </source>
</evidence>
<dbReference type="GO" id="GO:0098554">
    <property type="term" value="C:cytoplasmic side of endoplasmic reticulum membrane"/>
    <property type="evidence" value="ECO:0007669"/>
    <property type="project" value="EnsemblFungi"/>
</dbReference>
<dbReference type="OMA" id="HYVNILR"/>
<dbReference type="FunCoup" id="Q6FXE4">
    <property type="interactions" value="277"/>
</dbReference>
<dbReference type="EMBL" id="CR380948">
    <property type="protein sequence ID" value="CAG57983.1"/>
    <property type="molecule type" value="Genomic_DNA"/>
</dbReference>
<accession>Q6FXE4</accession>
<dbReference type="KEGG" id="cgr:2886545"/>
<dbReference type="InterPro" id="IPR045064">
    <property type="entry name" value="Reticulon-like"/>
</dbReference>
<feature type="transmembrane region" description="Helical" evidence="6">
    <location>
        <begin position="41"/>
        <end position="61"/>
    </location>
</feature>
<evidence type="ECO:0000256" key="3">
    <source>
        <dbReference type="ARBA" id="ARBA00022824"/>
    </source>
</evidence>
<feature type="domain" description="Reticulon" evidence="7">
    <location>
        <begin position="12"/>
        <end position="181"/>
    </location>
</feature>
<dbReference type="GO" id="GO:0034976">
    <property type="term" value="P:response to endoplasmic reticulum stress"/>
    <property type="evidence" value="ECO:0007669"/>
    <property type="project" value="EnsemblFungi"/>
</dbReference>
<evidence type="ECO:0000256" key="5">
    <source>
        <dbReference type="ARBA" id="ARBA00023136"/>
    </source>
</evidence>
<dbReference type="CGD" id="CAL0127662">
    <property type="gene designation" value="CAGL0B02585g"/>
</dbReference>
<dbReference type="STRING" id="284593.Q6FXE4"/>
<dbReference type="PANTHER" id="PTHR10994">
    <property type="entry name" value="RETICULON"/>
    <property type="match status" value="1"/>
</dbReference>
<feature type="transmembrane region" description="Helical" evidence="6">
    <location>
        <begin position="132"/>
        <end position="156"/>
    </location>
</feature>
<gene>
    <name evidence="8 9" type="ordered locus">CAGL0B02585g</name>
</gene>
<dbReference type="GO" id="GO:0032541">
    <property type="term" value="C:cortical endoplasmic reticulum"/>
    <property type="evidence" value="ECO:0007669"/>
    <property type="project" value="EnsemblFungi"/>
</dbReference>
<sequence>MDTQKENKCHCDCDLLLWRNPLETGKVFGTTLVALLILKKVNLLTFFLRVGYTILLSTALLEFSTKLVLGQGLVTKYGPKDCPNVVGMIKPVIDNALKQMPVKQAKMRQLVFANSPKQTFKAAVVLYLLHKFFSWFSVWTILFVGDIALFTLPLVYKTYQKEIDAVVAEVLKITRQKTQKYSKVACEKSKPYLEKLGPISKMVESKLNQVNPPTVSSAAPNTTAANIAADIPINENRQYDNTNTMDQGISTAAQMMPNIPEAHPSATKEFDVDHLKDELKQSTQHLQNQFEQNQ</sequence>
<keyword evidence="5 6" id="KW-0472">Membrane</keyword>
<dbReference type="PANTHER" id="PTHR10994:SF193">
    <property type="entry name" value="RETICULON-LIKE PROTEIN"/>
    <property type="match status" value="1"/>
</dbReference>
<dbReference type="GO" id="GO:0009617">
    <property type="term" value="P:response to bacterium"/>
    <property type="evidence" value="ECO:0007669"/>
    <property type="project" value="InterPro"/>
</dbReference>
<reference evidence="9 10" key="1">
    <citation type="journal article" date="2004" name="Nature">
        <title>Genome evolution in yeasts.</title>
        <authorList>
            <consortium name="Genolevures"/>
            <person name="Dujon B."/>
            <person name="Sherman D."/>
            <person name="Fischer G."/>
            <person name="Durrens P."/>
            <person name="Casaregola S."/>
            <person name="Lafontaine I."/>
            <person name="de Montigny J."/>
            <person name="Marck C."/>
            <person name="Neuveglise C."/>
            <person name="Talla E."/>
            <person name="Goffard N."/>
            <person name="Frangeul L."/>
            <person name="Aigle M."/>
            <person name="Anthouard V."/>
            <person name="Babour A."/>
            <person name="Barbe V."/>
            <person name="Barnay S."/>
            <person name="Blanchin S."/>
            <person name="Beckerich J.M."/>
            <person name="Beyne E."/>
            <person name="Bleykasten C."/>
            <person name="Boisrame A."/>
            <person name="Boyer J."/>
            <person name="Cattolico L."/>
            <person name="Confanioleri F."/>
            <person name="de Daruvar A."/>
            <person name="Despons L."/>
            <person name="Fabre E."/>
            <person name="Fairhead C."/>
            <person name="Ferry-Dumazet H."/>
            <person name="Groppi A."/>
            <person name="Hantraye F."/>
            <person name="Hennequin C."/>
            <person name="Jauniaux N."/>
            <person name="Joyet P."/>
            <person name="Kachouri R."/>
            <person name="Kerrest A."/>
            <person name="Koszul R."/>
            <person name="Lemaire M."/>
            <person name="Lesur I."/>
            <person name="Ma L."/>
            <person name="Muller H."/>
            <person name="Nicaud J.M."/>
            <person name="Nikolski M."/>
            <person name="Oztas S."/>
            <person name="Ozier-Kalogeropoulos O."/>
            <person name="Pellenz S."/>
            <person name="Potier S."/>
            <person name="Richard G.F."/>
            <person name="Straub M.L."/>
            <person name="Suleau A."/>
            <person name="Swennene D."/>
            <person name="Tekaia F."/>
            <person name="Wesolowski-Louvel M."/>
            <person name="Westhof E."/>
            <person name="Wirth B."/>
            <person name="Zeniou-Meyer M."/>
            <person name="Zivanovic I."/>
            <person name="Bolotin-Fukuhara M."/>
            <person name="Thierry A."/>
            <person name="Bouchier C."/>
            <person name="Caudron B."/>
            <person name="Scarpelli C."/>
            <person name="Gaillardin C."/>
            <person name="Weissenbach J."/>
            <person name="Wincker P."/>
            <person name="Souciet J.L."/>
        </authorList>
    </citation>
    <scope>NUCLEOTIDE SEQUENCE [LARGE SCALE GENOMIC DNA]</scope>
    <source>
        <strain evidence="10">ATCC 2001 / BCRC 20586 / JCM 3761 / NBRC 0622 / NRRL Y-65 / CBS 138</strain>
    </source>
</reference>
<keyword evidence="2 6" id="KW-0812">Transmembrane</keyword>
<dbReference type="eggNOG" id="KOG1792">
    <property type="taxonomic scope" value="Eukaryota"/>
</dbReference>
<evidence type="ECO:0000313" key="9">
    <source>
        <dbReference type="EMBL" id="CAG57983.1"/>
    </source>
</evidence>
<name>Q6FXE4_CANGA</name>
<protein>
    <recommendedName>
        <fullName evidence="6">Reticulon-like protein</fullName>
    </recommendedName>
</protein>
<evidence type="ECO:0000256" key="1">
    <source>
        <dbReference type="ARBA" id="ARBA00004477"/>
    </source>
</evidence>
<dbReference type="AlphaFoldDB" id="Q6FXE4"/>
<dbReference type="InterPro" id="IPR003388">
    <property type="entry name" value="Reticulon"/>
</dbReference>
<evidence type="ECO:0000256" key="4">
    <source>
        <dbReference type="ARBA" id="ARBA00022989"/>
    </source>
</evidence>
<evidence type="ECO:0000313" key="8">
    <source>
        <dbReference type="CGD" id="CAL0127662"/>
    </source>
</evidence>